<dbReference type="GO" id="GO:0003950">
    <property type="term" value="F:NAD+ poly-ADP-ribosyltransferase activity"/>
    <property type="evidence" value="ECO:0007669"/>
    <property type="project" value="TreeGrafter"/>
</dbReference>
<dbReference type="Ensembl" id="ENSPNAT00000025784.2">
    <property type="protein sequence ID" value="ENSPNAP00000016908.2"/>
    <property type="gene ID" value="ENSPNAG00000023083.2"/>
</dbReference>
<evidence type="ECO:0000256" key="6">
    <source>
        <dbReference type="ARBA" id="ARBA00047597"/>
    </source>
</evidence>
<keyword evidence="7" id="KW-0520">NAD</keyword>
<evidence type="ECO:0000256" key="2">
    <source>
        <dbReference type="ARBA" id="ARBA00022676"/>
    </source>
</evidence>
<evidence type="ECO:0000256" key="1">
    <source>
        <dbReference type="ARBA" id="ARBA00009558"/>
    </source>
</evidence>
<organism evidence="8 9">
    <name type="scientific">Pygocentrus nattereri</name>
    <name type="common">Red-bellied piranha</name>
    <dbReference type="NCBI Taxonomy" id="42514"/>
    <lineage>
        <taxon>Eukaryota</taxon>
        <taxon>Metazoa</taxon>
        <taxon>Chordata</taxon>
        <taxon>Craniata</taxon>
        <taxon>Vertebrata</taxon>
        <taxon>Euteleostomi</taxon>
        <taxon>Actinopterygii</taxon>
        <taxon>Neopterygii</taxon>
        <taxon>Teleostei</taxon>
        <taxon>Ostariophysi</taxon>
        <taxon>Characiformes</taxon>
        <taxon>Characoidei</taxon>
        <taxon>Pygocentrus</taxon>
    </lineage>
</organism>
<keyword evidence="9" id="KW-1185">Reference proteome</keyword>
<dbReference type="PRINTS" id="PR00970">
    <property type="entry name" value="RIBTRNSFRASE"/>
</dbReference>
<accession>A0A3B4D020</accession>
<feature type="signal peptide" evidence="7">
    <location>
        <begin position="1"/>
        <end position="27"/>
    </location>
</feature>
<dbReference type="PANTHER" id="PTHR10339:SF27">
    <property type="entry name" value="NAD(P)(+)--ARGININE ADP-RIBOSYLTRANSFERASE"/>
    <property type="match status" value="1"/>
</dbReference>
<dbReference type="GeneTree" id="ENSGT01030000234601"/>
<evidence type="ECO:0000313" key="8">
    <source>
        <dbReference type="Ensembl" id="ENSPNAP00000016908.2"/>
    </source>
</evidence>
<dbReference type="OMA" id="NSKRECT"/>
<proteinExistence type="inferred from homology"/>
<evidence type="ECO:0000313" key="9">
    <source>
        <dbReference type="Proteomes" id="UP001501920"/>
    </source>
</evidence>
<dbReference type="InterPro" id="IPR000768">
    <property type="entry name" value="ART"/>
</dbReference>
<dbReference type="PROSITE" id="PS51996">
    <property type="entry name" value="TR_MART"/>
    <property type="match status" value="1"/>
</dbReference>
<evidence type="ECO:0000256" key="4">
    <source>
        <dbReference type="ARBA" id="ARBA00022695"/>
    </source>
</evidence>
<dbReference type="AlphaFoldDB" id="A0A3B4D020"/>
<keyword evidence="4" id="KW-0548">Nucleotidyltransferase</keyword>
<reference evidence="8" key="2">
    <citation type="submission" date="2025-08" db="UniProtKB">
        <authorList>
            <consortium name="Ensembl"/>
        </authorList>
    </citation>
    <scope>IDENTIFICATION</scope>
</reference>
<reference evidence="8" key="3">
    <citation type="submission" date="2025-09" db="UniProtKB">
        <authorList>
            <consortium name="Ensembl"/>
        </authorList>
    </citation>
    <scope>IDENTIFICATION</scope>
</reference>
<dbReference type="SUPFAM" id="SSF56399">
    <property type="entry name" value="ADP-ribosylation"/>
    <property type="match status" value="1"/>
</dbReference>
<feature type="chain" id="PRO_5043097715" description="NAD(P)(+)--arginine ADP-ribosyltransferase" evidence="7">
    <location>
        <begin position="28"/>
        <end position="253"/>
    </location>
</feature>
<dbReference type="OrthoDB" id="423533at2759"/>
<dbReference type="PANTHER" id="PTHR10339">
    <property type="entry name" value="ADP-RIBOSYLTRANSFERASE"/>
    <property type="match status" value="1"/>
</dbReference>
<evidence type="ECO:0000256" key="7">
    <source>
        <dbReference type="RuleBase" id="RU361228"/>
    </source>
</evidence>
<name>A0A3B4D020_PYGNA</name>
<evidence type="ECO:0000256" key="5">
    <source>
        <dbReference type="ARBA" id="ARBA00022857"/>
    </source>
</evidence>
<sequence length="253" mass="29202">MIMKMLHSTAMMRLFILLILAVHTAAAITMSLYPNSVDEEFEFEDCKKEMYRRITNHSLNEELNNNAKFKKAWDEAKKDLILGRKENSNLTQDELRKIALRVYTGTDVYRELNDKMREGRGTYKTGFGLISLHFLITDGIQTRNAEQHLQRDCRTTYRRTNITIEITDPFVRFGSFASSSVKTTLTHFGNETCFIITTCYGADISMKSKYDQEVEVLIPPYEVFINETVTANKAPNCTRVYQLRSVGKISTMK</sequence>
<protein>
    <recommendedName>
        <fullName evidence="7">NAD(P)(+)--arginine ADP-ribosyltransferase</fullName>
        <ecNumber evidence="7">2.4.2.31</ecNumber>
    </recommendedName>
    <alternativeName>
        <fullName evidence="7">Mono(ADP-ribosyl)transferase</fullName>
    </alternativeName>
</protein>
<dbReference type="Pfam" id="PF01129">
    <property type="entry name" value="ART"/>
    <property type="match status" value="1"/>
</dbReference>
<keyword evidence="5 7" id="KW-0521">NADP</keyword>
<evidence type="ECO:0000256" key="3">
    <source>
        <dbReference type="ARBA" id="ARBA00022679"/>
    </source>
</evidence>
<dbReference type="RefSeq" id="XP_017580530.2">
    <property type="nucleotide sequence ID" value="XM_017725041.2"/>
</dbReference>
<keyword evidence="7" id="KW-0732">Signal</keyword>
<keyword evidence="2 7" id="KW-0328">Glycosyltransferase</keyword>
<reference evidence="8 9" key="1">
    <citation type="submission" date="2020-10" db="EMBL/GenBank/DDBJ databases">
        <title>Pygocentrus nattereri (red-bellied piranha) genome, fPygNat1, primary haplotype.</title>
        <authorList>
            <person name="Myers G."/>
            <person name="Meyer A."/>
            <person name="Karagic N."/>
            <person name="Pippel M."/>
            <person name="Winkler S."/>
            <person name="Tracey A."/>
            <person name="Wood J."/>
            <person name="Formenti G."/>
            <person name="Howe K."/>
            <person name="Fedrigo O."/>
            <person name="Jarvis E.D."/>
        </authorList>
    </citation>
    <scope>NUCLEOTIDE SEQUENCE [LARGE SCALE GENOMIC DNA]</scope>
</reference>
<dbReference type="GO" id="GO:0106274">
    <property type="term" value="F:NAD+-protein-arginine ADP-ribosyltransferase activity"/>
    <property type="evidence" value="ECO:0007669"/>
    <property type="project" value="UniProtKB-EC"/>
</dbReference>
<dbReference type="InterPro" id="IPR050999">
    <property type="entry name" value="ADP-ribosyltransferase_ARG"/>
</dbReference>
<dbReference type="Proteomes" id="UP001501920">
    <property type="component" value="Chromosome 7"/>
</dbReference>
<comment type="catalytic activity">
    <reaction evidence="6 7">
        <text>L-arginyl-[protein] + NAD(+) = N(omega)-(ADP-D-ribosyl)-L-arginyl-[protein] + nicotinamide + H(+)</text>
        <dbReference type="Rhea" id="RHEA:19149"/>
        <dbReference type="Rhea" id="RHEA-COMP:10532"/>
        <dbReference type="Rhea" id="RHEA-COMP:15087"/>
        <dbReference type="ChEBI" id="CHEBI:15378"/>
        <dbReference type="ChEBI" id="CHEBI:17154"/>
        <dbReference type="ChEBI" id="CHEBI:29965"/>
        <dbReference type="ChEBI" id="CHEBI:57540"/>
        <dbReference type="ChEBI" id="CHEBI:142554"/>
        <dbReference type="EC" id="2.4.2.31"/>
    </reaction>
</comment>
<keyword evidence="3 7" id="KW-0808">Transferase</keyword>
<dbReference type="GO" id="GO:0016779">
    <property type="term" value="F:nucleotidyltransferase activity"/>
    <property type="evidence" value="ECO:0007669"/>
    <property type="project" value="UniProtKB-KW"/>
</dbReference>
<comment type="similarity">
    <text evidence="1 7">Belongs to the Arg-specific ADP-ribosyltransferase family.</text>
</comment>
<dbReference type="Gene3D" id="3.90.176.10">
    <property type="entry name" value="Toxin ADP-ribosyltransferase, Chain A, domain 1"/>
    <property type="match status" value="1"/>
</dbReference>
<dbReference type="GeneID" id="108444065"/>
<dbReference type="EC" id="2.4.2.31" evidence="7"/>